<reference evidence="3" key="1">
    <citation type="journal article" date="2019" name="Int. J. Syst. Evol. Microbiol.">
        <title>The Global Catalogue of Microorganisms (GCM) 10K type strain sequencing project: providing services to taxonomists for standard genome sequencing and annotation.</title>
        <authorList>
            <consortium name="The Broad Institute Genomics Platform"/>
            <consortium name="The Broad Institute Genome Sequencing Center for Infectious Disease"/>
            <person name="Wu L."/>
            <person name="Ma J."/>
        </authorList>
    </citation>
    <scope>NUCLEOTIDE SEQUENCE [LARGE SCALE GENOMIC DNA]</scope>
    <source>
        <strain evidence="3">CAIM 431</strain>
    </source>
</reference>
<dbReference type="InterPro" id="IPR005149">
    <property type="entry name" value="Tscrpt_reg_PadR_N"/>
</dbReference>
<evidence type="ECO:0000313" key="3">
    <source>
        <dbReference type="Proteomes" id="UP001597326"/>
    </source>
</evidence>
<dbReference type="RefSeq" id="WP_343872527.1">
    <property type="nucleotide sequence ID" value="NZ_BAAAIX010000009.1"/>
</dbReference>
<dbReference type="Gene3D" id="1.10.10.10">
    <property type="entry name" value="Winged helix-like DNA-binding domain superfamily/Winged helix DNA-binding domain"/>
    <property type="match status" value="1"/>
</dbReference>
<dbReference type="InterPro" id="IPR036390">
    <property type="entry name" value="WH_DNA-bd_sf"/>
</dbReference>
<accession>A0ABW4RTJ7</accession>
<organism evidence="2 3">
    <name type="scientific">Luteococcus peritonei</name>
    <dbReference type="NCBI Taxonomy" id="88874"/>
    <lineage>
        <taxon>Bacteria</taxon>
        <taxon>Bacillati</taxon>
        <taxon>Actinomycetota</taxon>
        <taxon>Actinomycetes</taxon>
        <taxon>Propionibacteriales</taxon>
        <taxon>Propionibacteriaceae</taxon>
        <taxon>Luteococcus</taxon>
    </lineage>
</organism>
<dbReference type="SUPFAM" id="SSF46785">
    <property type="entry name" value="Winged helix' DNA-binding domain"/>
    <property type="match status" value="1"/>
</dbReference>
<protein>
    <submittedName>
        <fullName evidence="2">PadR family transcriptional regulator</fullName>
    </submittedName>
</protein>
<evidence type="ECO:0000259" key="1">
    <source>
        <dbReference type="Pfam" id="PF03551"/>
    </source>
</evidence>
<dbReference type="EMBL" id="JBHUFZ010000011">
    <property type="protein sequence ID" value="MFD1889502.1"/>
    <property type="molecule type" value="Genomic_DNA"/>
</dbReference>
<evidence type="ECO:0000313" key="2">
    <source>
        <dbReference type="EMBL" id="MFD1889502.1"/>
    </source>
</evidence>
<comment type="caution">
    <text evidence="2">The sequence shown here is derived from an EMBL/GenBank/DDBJ whole genome shotgun (WGS) entry which is preliminary data.</text>
</comment>
<keyword evidence="3" id="KW-1185">Reference proteome</keyword>
<sequence>MPRNHDSLTTTEFAVLGLLVDEPRHGYELDSLVQAQGLDAWLRLPSSSIYFVLKRLAGKEFIAPVGNDEKSQRQRYRITDRGLERMRQQVSDCLCQVDDTRENFRIACLMASVLDEQQLLQCLQVRRRAVMEKIAQIGSRRSRTLENPQGMALLDHELGILRAELGWLDKHQATIGRPQLSSLT</sequence>
<dbReference type="PANTHER" id="PTHR43252:SF6">
    <property type="entry name" value="NEGATIVE TRANSCRIPTION REGULATOR PADR"/>
    <property type="match status" value="1"/>
</dbReference>
<name>A0ABW4RTJ7_9ACTN</name>
<dbReference type="Pfam" id="PF03551">
    <property type="entry name" value="PadR"/>
    <property type="match status" value="1"/>
</dbReference>
<dbReference type="InterPro" id="IPR036388">
    <property type="entry name" value="WH-like_DNA-bd_sf"/>
</dbReference>
<feature type="domain" description="Transcription regulator PadR N-terminal" evidence="1">
    <location>
        <begin position="15"/>
        <end position="87"/>
    </location>
</feature>
<gene>
    <name evidence="2" type="ORF">ACFSCS_04770</name>
</gene>
<dbReference type="Proteomes" id="UP001597326">
    <property type="component" value="Unassembled WGS sequence"/>
</dbReference>
<dbReference type="PANTHER" id="PTHR43252">
    <property type="entry name" value="TRANSCRIPTIONAL REGULATOR YQJI"/>
    <property type="match status" value="1"/>
</dbReference>
<proteinExistence type="predicted"/>